<gene>
    <name evidence="2" type="ORF">CEXT_734171</name>
</gene>
<protein>
    <submittedName>
        <fullName evidence="2">Uncharacterized protein</fullName>
    </submittedName>
</protein>
<feature type="region of interest" description="Disordered" evidence="1">
    <location>
        <begin position="44"/>
        <end position="91"/>
    </location>
</feature>
<dbReference type="EMBL" id="BPLR01002259">
    <property type="protein sequence ID" value="GIX71850.1"/>
    <property type="molecule type" value="Genomic_DNA"/>
</dbReference>
<reference evidence="2 3" key="1">
    <citation type="submission" date="2021-06" db="EMBL/GenBank/DDBJ databases">
        <title>Caerostris extrusa draft genome.</title>
        <authorList>
            <person name="Kono N."/>
            <person name="Arakawa K."/>
        </authorList>
    </citation>
    <scope>NUCLEOTIDE SEQUENCE [LARGE SCALE GENOMIC DNA]</scope>
</reference>
<organism evidence="2 3">
    <name type="scientific">Caerostris extrusa</name>
    <name type="common">Bark spider</name>
    <name type="synonym">Caerostris bankana</name>
    <dbReference type="NCBI Taxonomy" id="172846"/>
    <lineage>
        <taxon>Eukaryota</taxon>
        <taxon>Metazoa</taxon>
        <taxon>Ecdysozoa</taxon>
        <taxon>Arthropoda</taxon>
        <taxon>Chelicerata</taxon>
        <taxon>Arachnida</taxon>
        <taxon>Araneae</taxon>
        <taxon>Araneomorphae</taxon>
        <taxon>Entelegynae</taxon>
        <taxon>Araneoidea</taxon>
        <taxon>Araneidae</taxon>
        <taxon>Caerostris</taxon>
    </lineage>
</organism>
<comment type="caution">
    <text evidence="2">The sequence shown here is derived from an EMBL/GenBank/DDBJ whole genome shotgun (WGS) entry which is preliminary data.</text>
</comment>
<evidence type="ECO:0000256" key="1">
    <source>
        <dbReference type="SAM" id="MobiDB-lite"/>
    </source>
</evidence>
<accession>A0AAV4MJ07</accession>
<evidence type="ECO:0000313" key="3">
    <source>
        <dbReference type="Proteomes" id="UP001054945"/>
    </source>
</evidence>
<feature type="compositionally biased region" description="Basic and acidic residues" evidence="1">
    <location>
        <begin position="44"/>
        <end position="60"/>
    </location>
</feature>
<evidence type="ECO:0000313" key="2">
    <source>
        <dbReference type="EMBL" id="GIX71850.1"/>
    </source>
</evidence>
<proteinExistence type="predicted"/>
<sequence length="147" mass="16676">MGQWSTEKVSAKDTPEARIVGSMERSSIKDLQARRKTLSTITHWDTKKEPTTEDREEAEKTLSTMGSWEHGKKVPSSEHRGSISKVPLGQDRASIERSSVKDLLSRRKTLSTITQWDTKKEPTKDYRSGAEKDVEHSGLLECRESVF</sequence>
<keyword evidence="3" id="KW-1185">Reference proteome</keyword>
<name>A0AAV4MJ07_CAEEX</name>
<dbReference type="Proteomes" id="UP001054945">
    <property type="component" value="Unassembled WGS sequence"/>
</dbReference>
<feature type="region of interest" description="Disordered" evidence="1">
    <location>
        <begin position="1"/>
        <end position="25"/>
    </location>
</feature>
<feature type="compositionally biased region" description="Basic and acidic residues" evidence="1">
    <location>
        <begin position="69"/>
        <end position="81"/>
    </location>
</feature>
<dbReference type="AlphaFoldDB" id="A0AAV4MJ07"/>